<comment type="caution">
    <text evidence="12">The sequence shown here is derived from an EMBL/GenBank/DDBJ whole genome shotgun (WGS) entry which is preliminary data.</text>
</comment>
<sequence length="521" mass="57136">MAAHAATLPDADAIRSLTIDEDRYERLECIGRGSFGDVYKGLDKESDMEVAIKVIDLEDVEDDIEDIHKEVAVLAKCRSVNITEYYASVLKPGSSELFIVMELMAASVADLLDEQPLEEPEIAHVLRQVLKALMYLHGEHRVHRDIKAANVLLSAEGAVKISDFGVSGQLTGTLGYRRRTFVGTPYWMAPEVIETSEEGYSQTADIWSLGITAIEMATGTPPLAELHPMRALFLIPKNAAPQLQGPYSPALRNFVGRCLHKDPMQRPSALELLEDDFVREAQLSESLKHRISEHLAHHKPVTASKRSGMAEMQLTLPKWDFSRSEQRGGTIKAGRHMRTLKSHQISALTLRDGATLGTLPRDRSRLQHMGATRAVDPISESAPSTAEQEPQHSAHAGALKALMEQALAASGASKEEATQCASALSAIASLDKQRPGTLQRMLEQMGRSHGEQPADLGSQHERAGSYLGRVVPAVSEDVHQEPRAEVALDLGPLGNFLLARWRESIEQDIDASSAWSDSTYV</sequence>
<evidence type="ECO:0000256" key="8">
    <source>
        <dbReference type="ARBA" id="ARBA00047899"/>
    </source>
</evidence>
<evidence type="ECO:0000256" key="1">
    <source>
        <dbReference type="ARBA" id="ARBA00008874"/>
    </source>
</evidence>
<dbReference type="SUPFAM" id="SSF56112">
    <property type="entry name" value="Protein kinase-like (PK-like)"/>
    <property type="match status" value="1"/>
</dbReference>
<comment type="catalytic activity">
    <reaction evidence="9">
        <text>L-seryl-[protein] + ATP = O-phospho-L-seryl-[protein] + ADP + H(+)</text>
        <dbReference type="Rhea" id="RHEA:17989"/>
        <dbReference type="Rhea" id="RHEA-COMP:9863"/>
        <dbReference type="Rhea" id="RHEA-COMP:11604"/>
        <dbReference type="ChEBI" id="CHEBI:15378"/>
        <dbReference type="ChEBI" id="CHEBI:29999"/>
        <dbReference type="ChEBI" id="CHEBI:30616"/>
        <dbReference type="ChEBI" id="CHEBI:83421"/>
        <dbReference type="ChEBI" id="CHEBI:456216"/>
        <dbReference type="EC" id="2.7.11.1"/>
    </reaction>
</comment>
<keyword evidence="6" id="KW-0418">Kinase</keyword>
<evidence type="ECO:0000256" key="6">
    <source>
        <dbReference type="ARBA" id="ARBA00022777"/>
    </source>
</evidence>
<dbReference type="InterPro" id="IPR050629">
    <property type="entry name" value="STE20/SPS1-PAK"/>
</dbReference>
<evidence type="ECO:0000256" key="7">
    <source>
        <dbReference type="ARBA" id="ARBA00022840"/>
    </source>
</evidence>
<feature type="domain" description="Protein kinase" evidence="11">
    <location>
        <begin position="24"/>
        <end position="278"/>
    </location>
</feature>
<evidence type="ECO:0000256" key="5">
    <source>
        <dbReference type="ARBA" id="ARBA00022741"/>
    </source>
</evidence>
<keyword evidence="5 10" id="KW-0547">Nucleotide-binding</keyword>
<evidence type="ECO:0000313" key="12">
    <source>
        <dbReference type="EMBL" id="KAK9916803.1"/>
    </source>
</evidence>
<keyword evidence="4" id="KW-0808">Transferase</keyword>
<dbReference type="Pfam" id="PF00069">
    <property type="entry name" value="Pkinase"/>
    <property type="match status" value="1"/>
</dbReference>
<dbReference type="PROSITE" id="PS00107">
    <property type="entry name" value="PROTEIN_KINASE_ATP"/>
    <property type="match status" value="1"/>
</dbReference>
<keyword evidence="3" id="KW-0723">Serine/threonine-protein kinase</keyword>
<evidence type="ECO:0000256" key="10">
    <source>
        <dbReference type="PROSITE-ProRule" id="PRU10141"/>
    </source>
</evidence>
<comment type="similarity">
    <text evidence="1">Belongs to the protein kinase superfamily. STE Ser/Thr protein kinase family. STE20 subfamily.</text>
</comment>
<evidence type="ECO:0000256" key="2">
    <source>
        <dbReference type="ARBA" id="ARBA00012513"/>
    </source>
</evidence>
<keyword evidence="7 10" id="KW-0067">ATP-binding</keyword>
<proteinExistence type="inferred from homology"/>
<evidence type="ECO:0000313" key="13">
    <source>
        <dbReference type="Proteomes" id="UP001491310"/>
    </source>
</evidence>
<dbReference type="EMBL" id="JALJOT010000003">
    <property type="protein sequence ID" value="KAK9916803.1"/>
    <property type="molecule type" value="Genomic_DNA"/>
</dbReference>
<feature type="binding site" evidence="10">
    <location>
        <position position="53"/>
    </location>
    <ligand>
        <name>ATP</name>
        <dbReference type="ChEBI" id="CHEBI:30616"/>
    </ligand>
</feature>
<dbReference type="InterPro" id="IPR000719">
    <property type="entry name" value="Prot_kinase_dom"/>
</dbReference>
<evidence type="ECO:0000256" key="4">
    <source>
        <dbReference type="ARBA" id="ARBA00022679"/>
    </source>
</evidence>
<dbReference type="Proteomes" id="UP001491310">
    <property type="component" value="Unassembled WGS sequence"/>
</dbReference>
<dbReference type="InterPro" id="IPR017441">
    <property type="entry name" value="Protein_kinase_ATP_BS"/>
</dbReference>
<dbReference type="Gene3D" id="1.10.510.10">
    <property type="entry name" value="Transferase(Phosphotransferase) domain 1"/>
    <property type="match status" value="1"/>
</dbReference>
<dbReference type="PANTHER" id="PTHR48012">
    <property type="entry name" value="STERILE20-LIKE KINASE, ISOFORM B-RELATED"/>
    <property type="match status" value="1"/>
</dbReference>
<organism evidence="12 13">
    <name type="scientific">Coccomyxa subellipsoidea</name>
    <dbReference type="NCBI Taxonomy" id="248742"/>
    <lineage>
        <taxon>Eukaryota</taxon>
        <taxon>Viridiplantae</taxon>
        <taxon>Chlorophyta</taxon>
        <taxon>core chlorophytes</taxon>
        <taxon>Trebouxiophyceae</taxon>
        <taxon>Trebouxiophyceae incertae sedis</taxon>
        <taxon>Coccomyxaceae</taxon>
        <taxon>Coccomyxa</taxon>
    </lineage>
</organism>
<keyword evidence="13" id="KW-1185">Reference proteome</keyword>
<dbReference type="InterPro" id="IPR011009">
    <property type="entry name" value="Kinase-like_dom_sf"/>
</dbReference>
<evidence type="ECO:0000259" key="11">
    <source>
        <dbReference type="PROSITE" id="PS50011"/>
    </source>
</evidence>
<dbReference type="PROSITE" id="PS50011">
    <property type="entry name" value="PROTEIN_KINASE_DOM"/>
    <property type="match status" value="1"/>
</dbReference>
<gene>
    <name evidence="12" type="ORF">WJX75_007240</name>
</gene>
<dbReference type="SMART" id="SM00220">
    <property type="entry name" value="S_TKc"/>
    <property type="match status" value="1"/>
</dbReference>
<comment type="catalytic activity">
    <reaction evidence="8">
        <text>L-threonyl-[protein] + ATP = O-phospho-L-threonyl-[protein] + ADP + H(+)</text>
        <dbReference type="Rhea" id="RHEA:46608"/>
        <dbReference type="Rhea" id="RHEA-COMP:11060"/>
        <dbReference type="Rhea" id="RHEA-COMP:11605"/>
        <dbReference type="ChEBI" id="CHEBI:15378"/>
        <dbReference type="ChEBI" id="CHEBI:30013"/>
        <dbReference type="ChEBI" id="CHEBI:30616"/>
        <dbReference type="ChEBI" id="CHEBI:61977"/>
        <dbReference type="ChEBI" id="CHEBI:456216"/>
        <dbReference type="EC" id="2.7.11.1"/>
    </reaction>
</comment>
<name>A0ABR2YYC4_9CHLO</name>
<accession>A0ABR2YYC4</accession>
<protein>
    <recommendedName>
        <fullName evidence="2">non-specific serine/threonine protein kinase</fullName>
        <ecNumber evidence="2">2.7.11.1</ecNumber>
    </recommendedName>
</protein>
<dbReference type="PANTHER" id="PTHR48012:SF10">
    <property type="entry name" value="FI20177P1"/>
    <property type="match status" value="1"/>
</dbReference>
<evidence type="ECO:0000256" key="3">
    <source>
        <dbReference type="ARBA" id="ARBA00022527"/>
    </source>
</evidence>
<evidence type="ECO:0000256" key="9">
    <source>
        <dbReference type="ARBA" id="ARBA00048679"/>
    </source>
</evidence>
<dbReference type="EC" id="2.7.11.1" evidence="2"/>
<reference evidence="12 13" key="1">
    <citation type="journal article" date="2024" name="Nat. Commun.">
        <title>Phylogenomics reveals the evolutionary origins of lichenization in chlorophyte algae.</title>
        <authorList>
            <person name="Puginier C."/>
            <person name="Libourel C."/>
            <person name="Otte J."/>
            <person name="Skaloud P."/>
            <person name="Haon M."/>
            <person name="Grisel S."/>
            <person name="Petersen M."/>
            <person name="Berrin J.G."/>
            <person name="Delaux P.M."/>
            <person name="Dal Grande F."/>
            <person name="Keller J."/>
        </authorList>
    </citation>
    <scope>NUCLEOTIDE SEQUENCE [LARGE SCALE GENOMIC DNA]</scope>
    <source>
        <strain evidence="12 13">SAG 216-7</strain>
    </source>
</reference>